<feature type="region of interest" description="Disordered" evidence="8">
    <location>
        <begin position="240"/>
        <end position="268"/>
    </location>
</feature>
<dbReference type="Pfam" id="PF07502">
    <property type="entry name" value="MANEC"/>
    <property type="match status" value="1"/>
</dbReference>
<feature type="domain" description="BPTI/Kunitz inhibitor" evidence="11">
    <location>
        <begin position="157"/>
        <end position="207"/>
    </location>
</feature>
<keyword evidence="3 10" id="KW-0732">Signal</keyword>
<reference evidence="12" key="3">
    <citation type="submission" date="2025-09" db="UniProtKB">
        <authorList>
            <consortium name="Ensembl"/>
        </authorList>
    </citation>
    <scope>IDENTIFICATION</scope>
</reference>
<evidence type="ECO:0000256" key="6">
    <source>
        <dbReference type="ARBA" id="ARBA00023157"/>
    </source>
</evidence>
<evidence type="ECO:0000256" key="3">
    <source>
        <dbReference type="ARBA" id="ARBA00022729"/>
    </source>
</evidence>
<accession>A0A3Q1K6Y9</accession>
<evidence type="ECO:0000313" key="12">
    <source>
        <dbReference type="Ensembl" id="ENSATEP00000028181.1"/>
    </source>
</evidence>
<name>A0A3Q1K6Y9_ANATE</name>
<evidence type="ECO:0000256" key="2">
    <source>
        <dbReference type="ARBA" id="ARBA00022690"/>
    </source>
</evidence>
<feature type="signal peptide" evidence="10">
    <location>
        <begin position="1"/>
        <end position="24"/>
    </location>
</feature>
<dbReference type="GeneID" id="113169890"/>
<gene>
    <name evidence="12" type="primary">SPINT2</name>
</gene>
<evidence type="ECO:0000313" key="13">
    <source>
        <dbReference type="Proteomes" id="UP000265040"/>
    </source>
</evidence>
<reference evidence="12" key="1">
    <citation type="submission" date="2021-04" db="EMBL/GenBank/DDBJ databases">
        <authorList>
            <consortium name="Wellcome Sanger Institute Data Sharing"/>
        </authorList>
    </citation>
    <scope>NUCLEOTIDE SEQUENCE [LARGE SCALE GENOMIC DNA]</scope>
</reference>
<keyword evidence="9" id="KW-0812">Transmembrane</keyword>
<evidence type="ECO:0000256" key="1">
    <source>
        <dbReference type="ARBA" id="ARBA00004370"/>
    </source>
</evidence>
<dbReference type="Pfam" id="PF00014">
    <property type="entry name" value="Kunitz_BPTI"/>
    <property type="match status" value="3"/>
</dbReference>
<feature type="compositionally biased region" description="Polar residues" evidence="8">
    <location>
        <begin position="249"/>
        <end position="265"/>
    </location>
</feature>
<dbReference type="OrthoDB" id="196393at2759"/>
<feature type="domain" description="BPTI/Kunitz inhibitor" evidence="11">
    <location>
        <begin position="271"/>
        <end position="321"/>
    </location>
</feature>
<dbReference type="FunFam" id="4.10.410.10:FF:000004">
    <property type="entry name" value="Tissue factor pathway inhibitor"/>
    <property type="match status" value="1"/>
</dbReference>
<dbReference type="STRING" id="64144.ENSATEP00000028181"/>
<dbReference type="GeneTree" id="ENSGT00940000160348"/>
<dbReference type="SUPFAM" id="SSF57362">
    <property type="entry name" value="BPTI-like"/>
    <property type="match status" value="3"/>
</dbReference>
<dbReference type="PROSITE" id="PS00280">
    <property type="entry name" value="BPTI_KUNITZ_1"/>
    <property type="match status" value="3"/>
</dbReference>
<keyword evidence="2" id="KW-0646">Protease inhibitor</keyword>
<dbReference type="InterPro" id="IPR002223">
    <property type="entry name" value="Kunitz_BPTI"/>
</dbReference>
<keyword evidence="7" id="KW-0325">Glycoprotein</keyword>
<feature type="chain" id="PRO_5018618989" description="BPTI/Kunitz inhibitor domain-containing protein" evidence="10">
    <location>
        <begin position="25"/>
        <end position="476"/>
    </location>
</feature>
<dbReference type="Gene3D" id="4.10.410.10">
    <property type="entry name" value="Pancreatic trypsin inhibitor Kunitz domain"/>
    <property type="match status" value="3"/>
</dbReference>
<keyword evidence="4" id="KW-0722">Serine protease inhibitor</keyword>
<feature type="region of interest" description="Disordered" evidence="8">
    <location>
        <begin position="446"/>
        <end position="476"/>
    </location>
</feature>
<keyword evidence="6" id="KW-1015">Disulfide bond</keyword>
<dbReference type="CDD" id="cd00109">
    <property type="entry name" value="Kunitz-type"/>
    <property type="match status" value="2"/>
</dbReference>
<dbReference type="GO" id="GO:0016020">
    <property type="term" value="C:membrane"/>
    <property type="evidence" value="ECO:0007669"/>
    <property type="project" value="UniProtKB-SubCell"/>
</dbReference>
<organism evidence="12 13">
    <name type="scientific">Anabas testudineus</name>
    <name type="common">Climbing perch</name>
    <name type="synonym">Anthias testudineus</name>
    <dbReference type="NCBI Taxonomy" id="64144"/>
    <lineage>
        <taxon>Eukaryota</taxon>
        <taxon>Metazoa</taxon>
        <taxon>Chordata</taxon>
        <taxon>Craniata</taxon>
        <taxon>Vertebrata</taxon>
        <taxon>Euteleostomi</taxon>
        <taxon>Actinopterygii</taxon>
        <taxon>Neopterygii</taxon>
        <taxon>Teleostei</taxon>
        <taxon>Neoteleostei</taxon>
        <taxon>Acanthomorphata</taxon>
        <taxon>Anabantaria</taxon>
        <taxon>Anabantiformes</taxon>
        <taxon>Anabantoidei</taxon>
        <taxon>Anabantidae</taxon>
        <taxon>Anabas</taxon>
    </lineage>
</organism>
<evidence type="ECO:0000256" key="8">
    <source>
        <dbReference type="SAM" id="MobiDB-lite"/>
    </source>
</evidence>
<dbReference type="GO" id="GO:0004867">
    <property type="term" value="F:serine-type endopeptidase inhibitor activity"/>
    <property type="evidence" value="ECO:0007669"/>
    <property type="project" value="UniProtKB-KW"/>
</dbReference>
<evidence type="ECO:0000256" key="5">
    <source>
        <dbReference type="ARBA" id="ARBA00023136"/>
    </source>
</evidence>
<feature type="region of interest" description="Disordered" evidence="8">
    <location>
        <begin position="119"/>
        <end position="152"/>
    </location>
</feature>
<keyword evidence="5 9" id="KW-0472">Membrane</keyword>
<evidence type="ECO:0000259" key="11">
    <source>
        <dbReference type="PROSITE" id="PS50279"/>
    </source>
</evidence>
<dbReference type="FunFam" id="4.10.410.10:FF:000021">
    <property type="entry name" value="Serine protease inhibitor, putative"/>
    <property type="match status" value="1"/>
</dbReference>
<dbReference type="PANTHER" id="PTHR47247">
    <property type="entry name" value="KUNITZ-TYPE PROTEASE INHIBITOR 2"/>
    <property type="match status" value="1"/>
</dbReference>
<dbReference type="RefSeq" id="XP_026227449.1">
    <property type="nucleotide sequence ID" value="XM_026371664.1"/>
</dbReference>
<dbReference type="InterPro" id="IPR011106">
    <property type="entry name" value="MANSC_N"/>
</dbReference>
<evidence type="ECO:0000256" key="9">
    <source>
        <dbReference type="SAM" id="Phobius"/>
    </source>
</evidence>
<evidence type="ECO:0000256" key="10">
    <source>
        <dbReference type="SAM" id="SignalP"/>
    </source>
</evidence>
<dbReference type="Proteomes" id="UP000265040">
    <property type="component" value="Chromosome 13"/>
</dbReference>
<dbReference type="OMA" id="CDWDQST"/>
<dbReference type="PANTHER" id="PTHR47247:SF1">
    <property type="entry name" value="KUNITZ-TYPE PROTEASE INHIBITOR 2"/>
    <property type="match status" value="1"/>
</dbReference>
<keyword evidence="9" id="KW-1133">Transmembrane helix</keyword>
<feature type="domain" description="BPTI/Kunitz inhibitor" evidence="11">
    <location>
        <begin position="345"/>
        <end position="395"/>
    </location>
</feature>
<dbReference type="SMART" id="SM00765">
    <property type="entry name" value="MANEC"/>
    <property type="match status" value="1"/>
</dbReference>
<dbReference type="InterPro" id="IPR036880">
    <property type="entry name" value="Kunitz_BPTI_sf"/>
</dbReference>
<dbReference type="FunFam" id="4.10.410.10:FF:000020">
    <property type="entry name" value="Collagen, type VI, alpha 3"/>
    <property type="match status" value="1"/>
</dbReference>
<feature type="transmembrane region" description="Helical" evidence="9">
    <location>
        <begin position="411"/>
        <end position="435"/>
    </location>
</feature>
<proteinExistence type="predicted"/>
<dbReference type="PROSITE" id="PS51257">
    <property type="entry name" value="PROKAR_LIPOPROTEIN"/>
    <property type="match status" value="1"/>
</dbReference>
<keyword evidence="13" id="KW-1185">Reference proteome</keyword>
<evidence type="ECO:0000256" key="7">
    <source>
        <dbReference type="ARBA" id="ARBA00023180"/>
    </source>
</evidence>
<dbReference type="InterPro" id="IPR020901">
    <property type="entry name" value="Prtase_inh_Kunz-CS"/>
</dbReference>
<feature type="compositionally biased region" description="Basic and acidic residues" evidence="8">
    <location>
        <begin position="449"/>
        <end position="461"/>
    </location>
</feature>
<dbReference type="Ensembl" id="ENSATET00000028622.3">
    <property type="protein sequence ID" value="ENSATEP00000028181.1"/>
    <property type="gene ID" value="ENSATEG00000019472.3"/>
</dbReference>
<dbReference type="PROSITE" id="PS50279">
    <property type="entry name" value="BPTI_KUNITZ_2"/>
    <property type="match status" value="3"/>
</dbReference>
<sequence>MKKNWFGSSLPALWFLVCSGLALGCDWDSVDENQSLDPVALNALALHLSSGVSVLTPENCKNACCDQPNCDLALVSFPMDAQPQCQLVKCWMKGQDQCVLKPRSDSQFKVYRKKVDPQTRLAQNNDEDQPRIVPLVGNWEPGDTKTSESNQTSDIICRQPVKVGSCRAAFPKFFYNMTDQSCTSFIYGGCEGNGNNFDSQDECERTCSGVTGLLLNDLTPAHSEPSAKAPRMAPVFNPELSKGAERPESASTESIPIQESGISTEEYSERCTVEPDTGPCRAAHLRWFFNHKTGNCEKFTYGGCKGNKNNYNSKENCTATCTVSVLPSFKKPSPDDVSAQFKELCKVKPDVGHCRAAFPRWFYNQRTGNCEMFTYGGCGGNKNNYDSKESCIATCTGSYDSHGEDHNERTAAFFLFLSLAVVSALLLVALIIVSLRHRRRSRRLSTVSDKQELLPEDEHSSLESLSIPDSPKPDKA</sequence>
<comment type="subcellular location">
    <subcellularLocation>
        <location evidence="1">Membrane</location>
    </subcellularLocation>
</comment>
<dbReference type="GO" id="GO:0044483">
    <property type="term" value="P:venom-mediated perturbation of hemostasis"/>
    <property type="evidence" value="ECO:0007669"/>
    <property type="project" value="UniProtKB-ARBA"/>
</dbReference>
<dbReference type="InParanoid" id="A0A3Q1K6Y9"/>
<reference evidence="12" key="2">
    <citation type="submission" date="2025-08" db="UniProtKB">
        <authorList>
            <consortium name="Ensembl"/>
        </authorList>
    </citation>
    <scope>IDENTIFICATION</scope>
</reference>
<dbReference type="InterPro" id="IPR013980">
    <property type="entry name" value="MANSC_dom"/>
</dbReference>
<evidence type="ECO:0000256" key="4">
    <source>
        <dbReference type="ARBA" id="ARBA00022900"/>
    </source>
</evidence>
<dbReference type="PRINTS" id="PR00759">
    <property type="entry name" value="BASICPTASE"/>
</dbReference>
<dbReference type="SMART" id="SM00131">
    <property type="entry name" value="KU"/>
    <property type="match status" value="3"/>
</dbReference>
<dbReference type="AlphaFoldDB" id="A0A3Q1K6Y9"/>
<protein>
    <recommendedName>
        <fullName evidence="11">BPTI/Kunitz inhibitor domain-containing protein</fullName>
    </recommendedName>
</protein>